<proteinExistence type="predicted"/>
<keyword evidence="3" id="KW-1185">Reference proteome</keyword>
<feature type="region of interest" description="Disordered" evidence="1">
    <location>
        <begin position="96"/>
        <end position="118"/>
    </location>
</feature>
<sequence length="118" mass="13243">MSKTYTRGSISWTVLEERERPFSTTPPITVLLGQGNQVIAGAYMGIASTLLLDGTTYHLQLKIYPPITAGWSWGNMYYLVHNRGCNFPYGPSSRGALMDDLSNDENDMNEVEPERKTH</sequence>
<evidence type="ECO:0000313" key="2">
    <source>
        <dbReference type="EMBL" id="KAK4024257.1"/>
    </source>
</evidence>
<feature type="compositionally biased region" description="Acidic residues" evidence="1">
    <location>
        <begin position="101"/>
        <end position="111"/>
    </location>
</feature>
<evidence type="ECO:0000313" key="3">
    <source>
        <dbReference type="Proteomes" id="UP001234178"/>
    </source>
</evidence>
<dbReference type="EMBL" id="JAOYFB010000037">
    <property type="protein sequence ID" value="KAK4024257.1"/>
    <property type="molecule type" value="Genomic_DNA"/>
</dbReference>
<reference evidence="2 3" key="1">
    <citation type="journal article" date="2023" name="Nucleic Acids Res.">
        <title>The hologenome of Daphnia magna reveals possible DNA methylation and microbiome-mediated evolution of the host genome.</title>
        <authorList>
            <person name="Chaturvedi A."/>
            <person name="Li X."/>
            <person name="Dhandapani V."/>
            <person name="Marshall H."/>
            <person name="Kissane S."/>
            <person name="Cuenca-Cambronero M."/>
            <person name="Asole G."/>
            <person name="Calvet F."/>
            <person name="Ruiz-Romero M."/>
            <person name="Marangio P."/>
            <person name="Guigo R."/>
            <person name="Rago D."/>
            <person name="Mirbahai L."/>
            <person name="Eastwood N."/>
            <person name="Colbourne J.K."/>
            <person name="Zhou J."/>
            <person name="Mallon E."/>
            <person name="Orsini L."/>
        </authorList>
    </citation>
    <scope>NUCLEOTIDE SEQUENCE [LARGE SCALE GENOMIC DNA]</scope>
    <source>
        <strain evidence="2">LRV0_1</strain>
    </source>
</reference>
<gene>
    <name evidence="2" type="ORF">OUZ56_009642</name>
</gene>
<evidence type="ECO:0000256" key="1">
    <source>
        <dbReference type="SAM" id="MobiDB-lite"/>
    </source>
</evidence>
<organism evidence="2 3">
    <name type="scientific">Daphnia magna</name>
    <dbReference type="NCBI Taxonomy" id="35525"/>
    <lineage>
        <taxon>Eukaryota</taxon>
        <taxon>Metazoa</taxon>
        <taxon>Ecdysozoa</taxon>
        <taxon>Arthropoda</taxon>
        <taxon>Crustacea</taxon>
        <taxon>Branchiopoda</taxon>
        <taxon>Diplostraca</taxon>
        <taxon>Cladocera</taxon>
        <taxon>Anomopoda</taxon>
        <taxon>Daphniidae</taxon>
        <taxon>Daphnia</taxon>
    </lineage>
</organism>
<accession>A0ABR0AGK6</accession>
<comment type="caution">
    <text evidence="2">The sequence shown here is derived from an EMBL/GenBank/DDBJ whole genome shotgun (WGS) entry which is preliminary data.</text>
</comment>
<name>A0ABR0AGK6_9CRUS</name>
<protein>
    <submittedName>
        <fullName evidence="2">Uncharacterized protein</fullName>
    </submittedName>
</protein>
<dbReference type="Proteomes" id="UP001234178">
    <property type="component" value="Unassembled WGS sequence"/>
</dbReference>